<protein>
    <submittedName>
        <fullName evidence="1">Uncharacterized protein</fullName>
    </submittedName>
</protein>
<dbReference type="EMBL" id="JBBHLL010000031">
    <property type="protein sequence ID" value="KAK7827128.1"/>
    <property type="molecule type" value="Genomic_DNA"/>
</dbReference>
<sequence length="187" mass="20715">MGVYEIRLQTCTALGCASSDWASTQITEVPSLMQPAQHLEPNGKTIDFELYRRQIETHPGKTSPLLAYSGSFSSFTDLELLPFTEYEYQGRTLPLLFRLRLQLCQPWPPDSAPPCPPSHTEGKYGGPGHRADLMERQPTGHKTLCIHPQVPIATTCALLPRVPQYQAPFSVDSNESTECVNCVALPS</sequence>
<accession>A0AAW0JKA5</accession>
<evidence type="ECO:0000313" key="1">
    <source>
        <dbReference type="EMBL" id="KAK7827128.1"/>
    </source>
</evidence>
<dbReference type="Proteomes" id="UP001488838">
    <property type="component" value="Unassembled WGS sequence"/>
</dbReference>
<evidence type="ECO:0000313" key="2">
    <source>
        <dbReference type="Proteomes" id="UP001488838"/>
    </source>
</evidence>
<proteinExistence type="predicted"/>
<reference evidence="1 2" key="1">
    <citation type="journal article" date="2023" name="bioRxiv">
        <title>Conserved and derived expression patterns and positive selection on dental genes reveal complex evolutionary context of ever-growing rodent molars.</title>
        <authorList>
            <person name="Calamari Z.T."/>
            <person name="Song A."/>
            <person name="Cohen E."/>
            <person name="Akter M."/>
            <person name="Roy R.D."/>
            <person name="Hallikas O."/>
            <person name="Christensen M.M."/>
            <person name="Li P."/>
            <person name="Marangoni P."/>
            <person name="Jernvall J."/>
            <person name="Klein O.D."/>
        </authorList>
    </citation>
    <scope>NUCLEOTIDE SEQUENCE [LARGE SCALE GENOMIC DNA]</scope>
    <source>
        <strain evidence="1">V071</strain>
    </source>
</reference>
<keyword evidence="2" id="KW-1185">Reference proteome</keyword>
<comment type="caution">
    <text evidence="1">The sequence shown here is derived from an EMBL/GenBank/DDBJ whole genome shotgun (WGS) entry which is preliminary data.</text>
</comment>
<dbReference type="AlphaFoldDB" id="A0AAW0JKA5"/>
<name>A0AAW0JKA5_MYOGA</name>
<gene>
    <name evidence="1" type="ORF">U0070_019924</name>
</gene>
<organism evidence="1 2">
    <name type="scientific">Myodes glareolus</name>
    <name type="common">Bank vole</name>
    <name type="synonym">Clethrionomys glareolus</name>
    <dbReference type="NCBI Taxonomy" id="447135"/>
    <lineage>
        <taxon>Eukaryota</taxon>
        <taxon>Metazoa</taxon>
        <taxon>Chordata</taxon>
        <taxon>Craniata</taxon>
        <taxon>Vertebrata</taxon>
        <taxon>Euteleostomi</taxon>
        <taxon>Mammalia</taxon>
        <taxon>Eutheria</taxon>
        <taxon>Euarchontoglires</taxon>
        <taxon>Glires</taxon>
        <taxon>Rodentia</taxon>
        <taxon>Myomorpha</taxon>
        <taxon>Muroidea</taxon>
        <taxon>Cricetidae</taxon>
        <taxon>Arvicolinae</taxon>
        <taxon>Myodes</taxon>
    </lineage>
</organism>